<gene>
    <name evidence="3" type="primary">tsaB</name>
    <name evidence="3" type="ORF">PRI8871_01565</name>
</gene>
<dbReference type="NCBIfam" id="TIGR03725">
    <property type="entry name" value="T6A_YeaZ"/>
    <property type="match status" value="1"/>
</dbReference>
<dbReference type="SUPFAM" id="SSF53067">
    <property type="entry name" value="Actin-like ATPase domain"/>
    <property type="match status" value="1"/>
</dbReference>
<evidence type="ECO:0000259" key="2">
    <source>
        <dbReference type="Pfam" id="PF00814"/>
    </source>
</evidence>
<protein>
    <submittedName>
        <fullName evidence="3">tRNA threonylcarbamoyladenosine biosynthesis protein TsaB</fullName>
    </submittedName>
</protein>
<dbReference type="GO" id="GO:0002949">
    <property type="term" value="P:tRNA threonylcarbamoyladenosine modification"/>
    <property type="evidence" value="ECO:0007669"/>
    <property type="project" value="InterPro"/>
</dbReference>
<dbReference type="InterPro" id="IPR043129">
    <property type="entry name" value="ATPase_NBD"/>
</dbReference>
<feature type="region of interest" description="Disordered" evidence="1">
    <location>
        <begin position="187"/>
        <end position="218"/>
    </location>
</feature>
<dbReference type="AlphaFoldDB" id="A0A2R8AUQ0"/>
<dbReference type="InterPro" id="IPR000905">
    <property type="entry name" value="Gcp-like_dom"/>
</dbReference>
<organism evidence="3 4">
    <name type="scientific">Pseudoprimorskyibacter insulae</name>
    <dbReference type="NCBI Taxonomy" id="1695997"/>
    <lineage>
        <taxon>Bacteria</taxon>
        <taxon>Pseudomonadati</taxon>
        <taxon>Pseudomonadota</taxon>
        <taxon>Alphaproteobacteria</taxon>
        <taxon>Rhodobacterales</taxon>
        <taxon>Paracoccaceae</taxon>
        <taxon>Pseudoprimorskyibacter</taxon>
    </lineage>
</organism>
<dbReference type="Gene3D" id="3.30.420.40">
    <property type="match status" value="2"/>
</dbReference>
<dbReference type="RefSeq" id="WP_108885607.1">
    <property type="nucleotide sequence ID" value="NZ_OMOJ01000002.1"/>
</dbReference>
<reference evidence="4" key="1">
    <citation type="submission" date="2018-03" db="EMBL/GenBank/DDBJ databases">
        <authorList>
            <person name="Rodrigo-Torres L."/>
            <person name="Arahal R. D."/>
            <person name="Lucena T."/>
        </authorList>
    </citation>
    <scope>NUCLEOTIDE SEQUENCE [LARGE SCALE GENOMIC DNA]</scope>
    <source>
        <strain evidence="4">CECT 8871</strain>
    </source>
</reference>
<dbReference type="PANTHER" id="PTHR11735">
    <property type="entry name" value="TRNA N6-ADENOSINE THREONYLCARBAMOYLTRANSFERASE"/>
    <property type="match status" value="1"/>
</dbReference>
<dbReference type="EMBL" id="OMOJ01000002">
    <property type="protein sequence ID" value="SPF79768.1"/>
    <property type="molecule type" value="Genomic_DNA"/>
</dbReference>
<dbReference type="PANTHER" id="PTHR11735:SF11">
    <property type="entry name" value="TRNA THREONYLCARBAMOYLADENOSINE BIOSYNTHESIS PROTEIN TSAB"/>
    <property type="match status" value="1"/>
</dbReference>
<evidence type="ECO:0000256" key="1">
    <source>
        <dbReference type="SAM" id="MobiDB-lite"/>
    </source>
</evidence>
<keyword evidence="4" id="KW-1185">Reference proteome</keyword>
<dbReference type="InterPro" id="IPR022496">
    <property type="entry name" value="T6A_TsaB"/>
</dbReference>
<evidence type="ECO:0000313" key="3">
    <source>
        <dbReference type="EMBL" id="SPF79768.1"/>
    </source>
</evidence>
<proteinExistence type="predicted"/>
<dbReference type="Proteomes" id="UP000244904">
    <property type="component" value="Unassembled WGS sequence"/>
</dbReference>
<feature type="domain" description="Gcp-like" evidence="2">
    <location>
        <begin position="33"/>
        <end position="126"/>
    </location>
</feature>
<evidence type="ECO:0000313" key="4">
    <source>
        <dbReference type="Proteomes" id="UP000244904"/>
    </source>
</evidence>
<name>A0A2R8AUQ0_9RHOB</name>
<dbReference type="Pfam" id="PF00814">
    <property type="entry name" value="TsaD"/>
    <property type="match status" value="1"/>
</dbReference>
<accession>A0A2R8AUQ0</accession>
<dbReference type="GO" id="GO:0005829">
    <property type="term" value="C:cytosol"/>
    <property type="evidence" value="ECO:0007669"/>
    <property type="project" value="TreeGrafter"/>
</dbReference>
<sequence length="218" mass="22021">MSTLILAFDTSAAHVGAALFDGSDLIAAAHEDMARGQAERLMPLLEETLAQAGATWANLAAIGVGIGPGNFTGIRISVSAARGLALGLGVPAVGVSMLEAVSFGTPGPRLACVGAPRDQLYVQSFDMAASVDPALIALASVSADWAEPGLTCIGTAAEQAAQVLGAAHAPATFAPASAIARITAQRWQSSPERPAPMYLRPADAAPGRDTPPVILDDA</sequence>
<dbReference type="OrthoDB" id="9809995at2"/>